<protein>
    <submittedName>
        <fullName evidence="2">Uncharacterized protein</fullName>
    </submittedName>
</protein>
<feature type="chain" id="PRO_5029765185" evidence="1">
    <location>
        <begin position="28"/>
        <end position="122"/>
    </location>
</feature>
<name>A0A7K3VJD1_RHILE</name>
<dbReference type="EMBL" id="WUFV01000007">
    <property type="protein sequence ID" value="NEK16201.1"/>
    <property type="molecule type" value="Genomic_DNA"/>
</dbReference>
<evidence type="ECO:0000313" key="3">
    <source>
        <dbReference type="Proteomes" id="UP000471705"/>
    </source>
</evidence>
<dbReference type="AlphaFoldDB" id="A0A7K3VJD1"/>
<organism evidence="2 3">
    <name type="scientific">Rhizobium leguminosarum</name>
    <dbReference type="NCBI Taxonomy" id="384"/>
    <lineage>
        <taxon>Bacteria</taxon>
        <taxon>Pseudomonadati</taxon>
        <taxon>Pseudomonadota</taxon>
        <taxon>Alphaproteobacteria</taxon>
        <taxon>Hyphomicrobiales</taxon>
        <taxon>Rhizobiaceae</taxon>
        <taxon>Rhizobium/Agrobacterium group</taxon>
        <taxon>Rhizobium</taxon>
    </lineage>
</organism>
<comment type="caution">
    <text evidence="2">The sequence shown here is derived from an EMBL/GenBank/DDBJ whole genome shotgun (WGS) entry which is preliminary data.</text>
</comment>
<feature type="signal peptide" evidence="1">
    <location>
        <begin position="1"/>
        <end position="27"/>
    </location>
</feature>
<proteinExistence type="predicted"/>
<evidence type="ECO:0000256" key="1">
    <source>
        <dbReference type="SAM" id="SignalP"/>
    </source>
</evidence>
<dbReference type="RefSeq" id="WP_164047208.1">
    <property type="nucleotide sequence ID" value="NZ_WUFV01000007.1"/>
</dbReference>
<accession>A0A7K3VJD1</accession>
<gene>
    <name evidence="2" type="ORF">GR257_15245</name>
</gene>
<evidence type="ECO:0000313" key="2">
    <source>
        <dbReference type="EMBL" id="NEK16201.1"/>
    </source>
</evidence>
<dbReference type="Proteomes" id="UP000471705">
    <property type="component" value="Unassembled WGS sequence"/>
</dbReference>
<reference evidence="2 3" key="1">
    <citation type="submission" date="2019-12" db="EMBL/GenBank/DDBJ databases">
        <title>Rhizobium genotypes associated with high levels of biological nitrogen fixation by grain legumes in a temperate-maritime cropping system.</title>
        <authorList>
            <person name="Maluk M."/>
            <person name="Francesc Ferrando Molina F."/>
            <person name="Lopez Del Egido L."/>
            <person name="Lafos M."/>
            <person name="Langarica-Fuentes A."/>
            <person name="Gebre Yohannes G."/>
            <person name="Young M.W."/>
            <person name="Martin P."/>
            <person name="Gantlett R."/>
            <person name="Kenicer G."/>
            <person name="Hawes C."/>
            <person name="Begg G.S."/>
            <person name="Quilliam R.S."/>
            <person name="Squire G.R."/>
            <person name="Poole P.S."/>
            <person name="Young P.W."/>
            <person name="Iannetta P.M."/>
            <person name="James E.K."/>
        </authorList>
    </citation>
    <scope>NUCLEOTIDE SEQUENCE [LARGE SCALE GENOMIC DNA]</scope>
    <source>
        <strain evidence="2 3">JHI54</strain>
    </source>
</reference>
<sequence>MNRRTAKFSGFAAVFILLSSTFSGSFAQQGSLDQPSLNEGSIFIWNGTTRSVTFYLSSDNSNFEKFKLGTDEVAKPDYGKKVTNIYFAVKTGDKLIQRDLKAQHRYKLVLEDSIIDIKEIVR</sequence>
<keyword evidence="1" id="KW-0732">Signal</keyword>